<keyword evidence="2" id="KW-0472">Membrane</keyword>
<dbReference type="AlphaFoldDB" id="A0A3S0QIU7"/>
<keyword evidence="5" id="KW-1185">Reference proteome</keyword>
<feature type="transmembrane region" description="Helical" evidence="2">
    <location>
        <begin position="20"/>
        <end position="46"/>
    </location>
</feature>
<proteinExistence type="inferred from homology"/>
<comment type="similarity">
    <text evidence="1">Belongs to the bacterial sugar transferase family.</text>
</comment>
<dbReference type="PANTHER" id="PTHR30576">
    <property type="entry name" value="COLANIC BIOSYNTHESIS UDP-GLUCOSE LIPID CARRIER TRANSFERASE"/>
    <property type="match status" value="1"/>
</dbReference>
<evidence type="ECO:0000259" key="3">
    <source>
        <dbReference type="Pfam" id="PF02397"/>
    </source>
</evidence>
<keyword evidence="4" id="KW-0808">Transferase</keyword>
<dbReference type="EMBL" id="RXOF01000004">
    <property type="protein sequence ID" value="RTQ50692.1"/>
    <property type="molecule type" value="Genomic_DNA"/>
</dbReference>
<protein>
    <submittedName>
        <fullName evidence="4">Sugar transferase</fullName>
    </submittedName>
</protein>
<dbReference type="InterPro" id="IPR003362">
    <property type="entry name" value="Bact_transf"/>
</dbReference>
<evidence type="ECO:0000313" key="5">
    <source>
        <dbReference type="Proteomes" id="UP000282184"/>
    </source>
</evidence>
<reference evidence="4 5" key="1">
    <citation type="submission" date="2018-12" db="EMBL/GenBank/DDBJ databases">
        <title>Hymenobacter gummosus sp. nov., isolated from a spring.</title>
        <authorList>
            <person name="Nie L."/>
        </authorList>
    </citation>
    <scope>NUCLEOTIDE SEQUENCE [LARGE SCALE GENOMIC DNA]</scope>
    <source>
        <strain evidence="4 5">KCTC 52166</strain>
    </source>
</reference>
<evidence type="ECO:0000256" key="1">
    <source>
        <dbReference type="ARBA" id="ARBA00006464"/>
    </source>
</evidence>
<dbReference type="Pfam" id="PF02397">
    <property type="entry name" value="Bac_transf"/>
    <property type="match status" value="1"/>
</dbReference>
<sequence>MPSPLPPPAADWYRRWGKRALDVLLAFPLLVLALPVLAAAALLLWLQPGQRGVLFRQPRPGRHGRIFTLYKLQTMTQARDAAGRLLPDAQRLTRLGRWLRATSVDELPQLWNVLRGDISLVGPRPLLVEYLPLYSPAQARRHEVRPGVTGWAQVNGRNAISWEQKFLYDVWYVDHASFALDLRILVLTAGRVLRAHGVTAPGQATTEAFRGSAPSPE</sequence>
<comment type="caution">
    <text evidence="4">The sequence shown here is derived from an EMBL/GenBank/DDBJ whole genome shotgun (WGS) entry which is preliminary data.</text>
</comment>
<organism evidence="4 5">
    <name type="scientific">Hymenobacter gummosus</name>
    <dbReference type="NCBI Taxonomy" id="1776032"/>
    <lineage>
        <taxon>Bacteria</taxon>
        <taxon>Pseudomonadati</taxon>
        <taxon>Bacteroidota</taxon>
        <taxon>Cytophagia</taxon>
        <taxon>Cytophagales</taxon>
        <taxon>Hymenobacteraceae</taxon>
        <taxon>Hymenobacter</taxon>
    </lineage>
</organism>
<feature type="domain" description="Bacterial sugar transferase" evidence="3">
    <location>
        <begin position="18"/>
        <end position="193"/>
    </location>
</feature>
<dbReference type="OrthoDB" id="9808602at2"/>
<dbReference type="PANTHER" id="PTHR30576:SF8">
    <property type="entry name" value="UNDECAPRENYL-PHOSPHATE GALACTOSE PHOSPHOTRANSFERASE"/>
    <property type="match status" value="1"/>
</dbReference>
<keyword evidence="2" id="KW-1133">Transmembrane helix</keyword>
<name>A0A3S0QIU7_9BACT</name>
<dbReference type="GO" id="GO:0016780">
    <property type="term" value="F:phosphotransferase activity, for other substituted phosphate groups"/>
    <property type="evidence" value="ECO:0007669"/>
    <property type="project" value="TreeGrafter"/>
</dbReference>
<dbReference type="RefSeq" id="WP_126692759.1">
    <property type="nucleotide sequence ID" value="NZ_RXOF01000004.1"/>
</dbReference>
<evidence type="ECO:0000313" key="4">
    <source>
        <dbReference type="EMBL" id="RTQ50692.1"/>
    </source>
</evidence>
<evidence type="ECO:0000256" key="2">
    <source>
        <dbReference type="SAM" id="Phobius"/>
    </source>
</evidence>
<keyword evidence="2" id="KW-0812">Transmembrane</keyword>
<gene>
    <name evidence="4" type="ORF">EJV47_08650</name>
</gene>
<dbReference type="Proteomes" id="UP000282184">
    <property type="component" value="Unassembled WGS sequence"/>
</dbReference>
<accession>A0A3S0QIU7</accession>